<accession>A0A9W8WT95</accession>
<proteinExistence type="predicted"/>
<dbReference type="Pfam" id="PF22942">
    <property type="entry name" value="DUF7025"/>
    <property type="match status" value="1"/>
</dbReference>
<name>A0A9W8WT95_9PLEO</name>
<protein>
    <recommendedName>
        <fullName evidence="7">ATPase AAA-type core domain-containing protein</fullName>
    </recommendedName>
</protein>
<dbReference type="PANTHER" id="PTHR46411">
    <property type="entry name" value="FAMILY ATPASE, PUTATIVE-RELATED"/>
    <property type="match status" value="1"/>
</dbReference>
<organism evidence="5 6">
    <name type="scientific">Didymella glomerata</name>
    <dbReference type="NCBI Taxonomy" id="749621"/>
    <lineage>
        <taxon>Eukaryota</taxon>
        <taxon>Fungi</taxon>
        <taxon>Dikarya</taxon>
        <taxon>Ascomycota</taxon>
        <taxon>Pezizomycotina</taxon>
        <taxon>Dothideomycetes</taxon>
        <taxon>Pleosporomycetidae</taxon>
        <taxon>Pleosporales</taxon>
        <taxon>Pleosporineae</taxon>
        <taxon>Didymellaceae</taxon>
        <taxon>Didymella</taxon>
    </lineage>
</organism>
<evidence type="ECO:0000256" key="1">
    <source>
        <dbReference type="SAM" id="MobiDB-lite"/>
    </source>
</evidence>
<gene>
    <name evidence="5" type="ORF">N0V87_008292</name>
</gene>
<comment type="caution">
    <text evidence="5">The sequence shown here is derived from an EMBL/GenBank/DDBJ whole genome shotgun (WGS) entry which is preliminary data.</text>
</comment>
<feature type="region of interest" description="Disordered" evidence="1">
    <location>
        <begin position="137"/>
        <end position="163"/>
    </location>
</feature>
<dbReference type="InterPro" id="IPR054289">
    <property type="entry name" value="DUF7025"/>
</dbReference>
<dbReference type="InterPro" id="IPR003959">
    <property type="entry name" value="ATPase_AAA_core"/>
</dbReference>
<evidence type="ECO:0000259" key="2">
    <source>
        <dbReference type="Pfam" id="PF00004"/>
    </source>
</evidence>
<dbReference type="InterPro" id="IPR027417">
    <property type="entry name" value="P-loop_NTPase"/>
</dbReference>
<evidence type="ECO:0000313" key="5">
    <source>
        <dbReference type="EMBL" id="KAJ4332540.1"/>
    </source>
</evidence>
<dbReference type="GO" id="GO:0016887">
    <property type="term" value="F:ATP hydrolysis activity"/>
    <property type="evidence" value="ECO:0007669"/>
    <property type="project" value="InterPro"/>
</dbReference>
<dbReference type="Proteomes" id="UP001140562">
    <property type="component" value="Unassembled WGS sequence"/>
</dbReference>
<feature type="domain" description="DUF7025" evidence="3">
    <location>
        <begin position="276"/>
        <end position="374"/>
    </location>
</feature>
<evidence type="ECO:0008006" key="7">
    <source>
        <dbReference type="Google" id="ProtNLM"/>
    </source>
</evidence>
<dbReference type="EMBL" id="JAPEUV010000115">
    <property type="protein sequence ID" value="KAJ4332540.1"/>
    <property type="molecule type" value="Genomic_DNA"/>
</dbReference>
<keyword evidence="6" id="KW-1185">Reference proteome</keyword>
<dbReference type="AlphaFoldDB" id="A0A9W8WT95"/>
<sequence length="672" mass="76740">MASVSRFPGKHAERGSACSHSFEADGIAMKALEDGNFMINHIHFRAPIHPALWDQVVEPGAALEFSQQVPEEVTALLAPPAVVTDETPKTNYDNRVQYKVSFYQRQQLDGRSHFVSESVFAQPVELAVDHDDTKVPVLEERKSVESPPTDLGRSELAPRRTNVRRPRLRQDDVVSEPVLKINSPYLLNLLKAVVCCSAEPPAGDNEGLDAGLFKFPYMDLYLHLDDLLRYKAGDSELRRRHSEEFNQLADEHIGVLQEYLESQSAVQYKEAKARWTTETPLTTFGTLWLLMKPATDVYVREADGSLSRYVLDRLRGGAFRNEAGKKATMKYTAQVWNTILDDRAIRQYSRQVVIPVFDDERKITELPIFPVHFRDAYDGGALRQSLIDRGKKYFELQDPNMAETAIDRLVMDLGNKDLIKAIAKIYTDNTERFSADFIYGKESVAEFTKRPLLSITAADLGHEPDALEKSLLQYFRRANDWDAIVLLDEADVYLEERTPHDLKRNSIVSVFLRALDYFQGILFLTTNRVGQFDEAFMSRIHLSLGYATLNDDARGQIWENLFQKLQEDFEHNDGPEIRYDYYAKEYVTKNAEVTALQWNGREIRNVALAVYDAKHKNKDPVPKVTESHLKQVVSMSSAFRKYIKAAHNDEDHSARAFRLRNRDDGAQLGPQK</sequence>
<dbReference type="Pfam" id="PF00004">
    <property type="entry name" value="AAA"/>
    <property type="match status" value="1"/>
</dbReference>
<dbReference type="OrthoDB" id="10042665at2759"/>
<dbReference type="Pfam" id="PF23232">
    <property type="entry name" value="AAA_lid_13"/>
    <property type="match status" value="1"/>
</dbReference>
<evidence type="ECO:0000259" key="3">
    <source>
        <dbReference type="Pfam" id="PF22942"/>
    </source>
</evidence>
<feature type="domain" description="AAA+ ATPase lid" evidence="4">
    <location>
        <begin position="549"/>
        <end position="649"/>
    </location>
</feature>
<dbReference type="InterPro" id="IPR056599">
    <property type="entry name" value="AAA_lid_fung"/>
</dbReference>
<reference evidence="5" key="1">
    <citation type="submission" date="2022-10" db="EMBL/GenBank/DDBJ databases">
        <title>Tapping the CABI collections for fungal endophytes: first genome assemblies for Collariella, Neodidymelliopsis, Ascochyta clinopodiicola, Didymella pomorum, Didymosphaeria variabile, Neocosmospora piperis and Neocucurbitaria cava.</title>
        <authorList>
            <person name="Hill R."/>
        </authorList>
    </citation>
    <scope>NUCLEOTIDE SEQUENCE</scope>
    <source>
        <strain evidence="5">IMI 360193</strain>
    </source>
</reference>
<feature type="domain" description="ATPase AAA-type core" evidence="2">
    <location>
        <begin position="443"/>
        <end position="541"/>
    </location>
</feature>
<dbReference type="GO" id="GO:0005524">
    <property type="term" value="F:ATP binding"/>
    <property type="evidence" value="ECO:0007669"/>
    <property type="project" value="InterPro"/>
</dbReference>
<dbReference type="Gene3D" id="3.40.50.300">
    <property type="entry name" value="P-loop containing nucleotide triphosphate hydrolases"/>
    <property type="match status" value="1"/>
</dbReference>
<evidence type="ECO:0000259" key="4">
    <source>
        <dbReference type="Pfam" id="PF23232"/>
    </source>
</evidence>
<dbReference type="SUPFAM" id="SSF52540">
    <property type="entry name" value="P-loop containing nucleoside triphosphate hydrolases"/>
    <property type="match status" value="1"/>
</dbReference>
<dbReference type="PANTHER" id="PTHR46411:SF4">
    <property type="entry name" value="AAA+ ATPASE DOMAIN-CONTAINING PROTEIN"/>
    <property type="match status" value="1"/>
</dbReference>
<evidence type="ECO:0000313" key="6">
    <source>
        <dbReference type="Proteomes" id="UP001140562"/>
    </source>
</evidence>